<gene>
    <name evidence="8" type="ORF">M0R89_14125</name>
</gene>
<evidence type="ECO:0000256" key="1">
    <source>
        <dbReference type="ARBA" id="ARBA00004651"/>
    </source>
</evidence>
<evidence type="ECO:0000256" key="2">
    <source>
        <dbReference type="ARBA" id="ARBA00022475"/>
    </source>
</evidence>
<keyword evidence="2" id="KW-1003">Cell membrane</keyword>
<feature type="transmembrane region" description="Helical" evidence="6">
    <location>
        <begin position="223"/>
        <end position="242"/>
    </location>
</feature>
<keyword evidence="4 6" id="KW-1133">Transmembrane helix</keyword>
<feature type="domain" description="ABC-2 type transporter transmembrane" evidence="7">
    <location>
        <begin position="21"/>
        <end position="310"/>
    </location>
</feature>
<feature type="transmembrane region" description="Helical" evidence="6">
    <location>
        <begin position="283"/>
        <end position="301"/>
    </location>
</feature>
<dbReference type="PANTHER" id="PTHR30294:SF29">
    <property type="entry name" value="MULTIDRUG ABC TRANSPORTER PERMEASE YBHS-RELATED"/>
    <property type="match status" value="1"/>
</dbReference>
<keyword evidence="3 6" id="KW-0812">Transmembrane</keyword>
<keyword evidence="5 6" id="KW-0472">Membrane</keyword>
<dbReference type="GO" id="GO:0140359">
    <property type="term" value="F:ABC-type transporter activity"/>
    <property type="evidence" value="ECO:0007669"/>
    <property type="project" value="InterPro"/>
</dbReference>
<evidence type="ECO:0000313" key="9">
    <source>
        <dbReference type="Proteomes" id="UP000830729"/>
    </source>
</evidence>
<dbReference type="Proteomes" id="UP000830729">
    <property type="component" value="Chromosome"/>
</dbReference>
<feature type="transmembrane region" description="Helical" evidence="6">
    <location>
        <begin position="168"/>
        <end position="193"/>
    </location>
</feature>
<name>A0A8U0HS80_9EURY</name>
<dbReference type="AlphaFoldDB" id="A0A8U0HS80"/>
<dbReference type="EMBL" id="CP096659">
    <property type="protein sequence ID" value="UPV73671.1"/>
    <property type="molecule type" value="Genomic_DNA"/>
</dbReference>
<evidence type="ECO:0000313" key="8">
    <source>
        <dbReference type="EMBL" id="UPV73671.1"/>
    </source>
</evidence>
<dbReference type="PANTHER" id="PTHR30294">
    <property type="entry name" value="MEMBRANE COMPONENT OF ABC TRANSPORTER YHHJ-RELATED"/>
    <property type="match status" value="1"/>
</dbReference>
<dbReference type="RefSeq" id="WP_248649723.1">
    <property type="nucleotide sequence ID" value="NZ_CP096659.1"/>
</dbReference>
<keyword evidence="9" id="KW-1185">Reference proteome</keyword>
<evidence type="ECO:0000256" key="3">
    <source>
        <dbReference type="ARBA" id="ARBA00022692"/>
    </source>
</evidence>
<proteinExistence type="predicted"/>
<evidence type="ECO:0000256" key="5">
    <source>
        <dbReference type="ARBA" id="ARBA00023136"/>
    </source>
</evidence>
<feature type="transmembrane region" description="Helical" evidence="6">
    <location>
        <begin position="321"/>
        <end position="342"/>
    </location>
</feature>
<evidence type="ECO:0000256" key="4">
    <source>
        <dbReference type="ARBA" id="ARBA00022989"/>
    </source>
</evidence>
<dbReference type="InterPro" id="IPR051449">
    <property type="entry name" value="ABC-2_transporter_component"/>
</dbReference>
<dbReference type="GeneID" id="72186358"/>
<dbReference type="InterPro" id="IPR013525">
    <property type="entry name" value="ABC2_TM"/>
</dbReference>
<feature type="transmembrane region" description="Helical" evidence="6">
    <location>
        <begin position="254"/>
        <end position="276"/>
    </location>
</feature>
<comment type="subcellular location">
    <subcellularLocation>
        <location evidence="1">Cell membrane</location>
        <topology evidence="1">Multi-pass membrane protein</topology>
    </subcellularLocation>
</comment>
<protein>
    <submittedName>
        <fullName evidence="8">ABC transporter permease</fullName>
    </submittedName>
</protein>
<sequence length="349" mass="37567">MGKRLTVARRELASLRSEKTIVLAILIQLFVAAFSSFLAVGLVSLYDPGSVSNQFVVEFGVTGEAGDDLAPIIDERDGWRAVEYGDESAAMRDFERGEIHAVLRVQRLPDGRAHVSAVAPDGNVRTTLVVTQIKGVLEAFERHERQRLSSRLDRKPVELPPDASSSPYFGFTYTVLVPLLTFLPVFVSGSIAVDAIAEEYDRGTLELLRVTPLTPTDIVDGKLLAMGVLAPAQAGAWLALLSLRGTPISNPLEILLLVTGFSVGVVTMGATAALAFRERKQAQFLFSMGVLVVFSSTYLLPESPANAVAKLAIGSPTQTTHLSVVAYLVVSLAAFVGLRWMVEKRGLGS</sequence>
<feature type="transmembrane region" description="Helical" evidence="6">
    <location>
        <begin position="21"/>
        <end position="46"/>
    </location>
</feature>
<evidence type="ECO:0000256" key="6">
    <source>
        <dbReference type="SAM" id="Phobius"/>
    </source>
</evidence>
<accession>A0A8U0HS80</accession>
<dbReference type="KEGG" id="halx:M0R89_14125"/>
<evidence type="ECO:0000259" key="7">
    <source>
        <dbReference type="Pfam" id="PF12698"/>
    </source>
</evidence>
<dbReference type="Pfam" id="PF12698">
    <property type="entry name" value="ABC2_membrane_3"/>
    <property type="match status" value="1"/>
</dbReference>
<dbReference type="GO" id="GO:0005886">
    <property type="term" value="C:plasma membrane"/>
    <property type="evidence" value="ECO:0007669"/>
    <property type="project" value="UniProtKB-SubCell"/>
</dbReference>
<reference evidence="8 9" key="1">
    <citation type="submission" date="2022-04" db="EMBL/GenBank/DDBJ databases">
        <title>Diverse halophilic archaea isolated from saline environments.</title>
        <authorList>
            <person name="Cui H.-L."/>
        </authorList>
    </citation>
    <scope>NUCLEOTIDE SEQUENCE [LARGE SCALE GENOMIC DNA]</scope>
    <source>
        <strain evidence="8 9">XZYJT49</strain>
    </source>
</reference>
<organism evidence="8 9">
    <name type="scientific">Halorussus limi</name>
    <dbReference type="NCBI Taxonomy" id="2938695"/>
    <lineage>
        <taxon>Archaea</taxon>
        <taxon>Methanobacteriati</taxon>
        <taxon>Methanobacteriota</taxon>
        <taxon>Stenosarchaea group</taxon>
        <taxon>Halobacteria</taxon>
        <taxon>Halobacteriales</taxon>
        <taxon>Haladaptataceae</taxon>
        <taxon>Halorussus</taxon>
    </lineage>
</organism>